<dbReference type="PATRIC" id="fig|993516.3.peg.1217"/>
<gene>
    <name evidence="1" type="ORF">RBSWK_01152</name>
</gene>
<dbReference type="AlphaFoldDB" id="L7CKQ2"/>
<proteinExistence type="predicted"/>
<sequence>MFTQNRAKVQTAHTISPNNPADLLVSRSRSSTIDISHKKKANFF</sequence>
<evidence type="ECO:0000313" key="1">
    <source>
        <dbReference type="EMBL" id="ELP34859.1"/>
    </source>
</evidence>
<accession>L7CKQ2</accession>
<protein>
    <submittedName>
        <fullName evidence="1">Uncharacterized protein</fullName>
    </submittedName>
</protein>
<comment type="caution">
    <text evidence="1">The sequence shown here is derived from an EMBL/GenBank/DDBJ whole genome shotgun (WGS) entry which is preliminary data.</text>
</comment>
<name>L7CKQ2_RHOBT</name>
<dbReference type="EMBL" id="AMWG01000022">
    <property type="protein sequence ID" value="ELP34859.1"/>
    <property type="molecule type" value="Genomic_DNA"/>
</dbReference>
<organism evidence="1 2">
    <name type="scientific">Rhodopirellula baltica SWK14</name>
    <dbReference type="NCBI Taxonomy" id="993516"/>
    <lineage>
        <taxon>Bacteria</taxon>
        <taxon>Pseudomonadati</taxon>
        <taxon>Planctomycetota</taxon>
        <taxon>Planctomycetia</taxon>
        <taxon>Pirellulales</taxon>
        <taxon>Pirellulaceae</taxon>
        <taxon>Rhodopirellula</taxon>
    </lineage>
</organism>
<reference evidence="1 2" key="1">
    <citation type="journal article" date="2013" name="Mar. Genomics">
        <title>Expression of sulfatases in Rhodopirellula baltica and the diversity of sulfatases in the genus Rhodopirellula.</title>
        <authorList>
            <person name="Wegner C.E."/>
            <person name="Richter-Heitmann T."/>
            <person name="Klindworth A."/>
            <person name="Klockow C."/>
            <person name="Richter M."/>
            <person name="Achstetter T."/>
            <person name="Glockner F.O."/>
            <person name="Harder J."/>
        </authorList>
    </citation>
    <scope>NUCLEOTIDE SEQUENCE [LARGE SCALE GENOMIC DNA]</scope>
    <source>
        <strain evidence="1 2">SWK14</strain>
    </source>
</reference>
<dbReference type="Proteomes" id="UP000010959">
    <property type="component" value="Unassembled WGS sequence"/>
</dbReference>
<evidence type="ECO:0000313" key="2">
    <source>
        <dbReference type="Proteomes" id="UP000010959"/>
    </source>
</evidence>